<accession>A0AAW4U622</accession>
<feature type="domain" description="Glycosyltransferase 2-like" evidence="1">
    <location>
        <begin position="7"/>
        <end position="169"/>
    </location>
</feature>
<dbReference type="InterPro" id="IPR001173">
    <property type="entry name" value="Glyco_trans_2-like"/>
</dbReference>
<name>A0AAW4U622_9FIRM</name>
<organism evidence="2 3">
    <name type="scientific">Agathobacter rectalis</name>
    <dbReference type="NCBI Taxonomy" id="39491"/>
    <lineage>
        <taxon>Bacteria</taxon>
        <taxon>Bacillati</taxon>
        <taxon>Bacillota</taxon>
        <taxon>Clostridia</taxon>
        <taxon>Lachnospirales</taxon>
        <taxon>Lachnospiraceae</taxon>
        <taxon>Agathobacter</taxon>
    </lineage>
</organism>
<comment type="caution">
    <text evidence="2">The sequence shown here is derived from an EMBL/GenBank/DDBJ whole genome shotgun (WGS) entry which is preliminary data.</text>
</comment>
<dbReference type="Pfam" id="PF00535">
    <property type="entry name" value="Glycos_transf_2"/>
    <property type="match status" value="1"/>
</dbReference>
<dbReference type="EMBL" id="JAJCJK010000002">
    <property type="protein sequence ID" value="MCB6937225.1"/>
    <property type="molecule type" value="Genomic_DNA"/>
</dbReference>
<evidence type="ECO:0000259" key="1">
    <source>
        <dbReference type="Pfam" id="PF00535"/>
    </source>
</evidence>
<dbReference type="GO" id="GO:0016758">
    <property type="term" value="F:hexosyltransferase activity"/>
    <property type="evidence" value="ECO:0007669"/>
    <property type="project" value="UniProtKB-ARBA"/>
</dbReference>
<sequence length="310" mass="36825">MNDNVAILLCTYNGEKYLKEQLDSLLNQTYKNFVCYVHDDCSNDNTLSILNEYKKIMKSKLIILSYKNENHNASYNFCSLIRYIYANTLEEYIMFCDQDDVWLPNKIEKSIQAIKNYKDKPTLVFSDQFITDDQLKIKYKSNSDIIKRNNKDYTFKRIVFRNVACGCTMCINRKLLELSCIYMNPDNIVMHDWWIMLVAKSVGKVIFLQDSLMYYRQHDSNSLGVDNNRYLKKIKKYLFSFSSSIKARKIQVDKCIKQVYELKKLGDYCNNINEVNIFCKNMKKNKLYRIVFILKEQYIAISNFFTILLV</sequence>
<gene>
    <name evidence="2" type="ORF">LIZ56_02195</name>
</gene>
<dbReference type="Gene3D" id="3.90.550.10">
    <property type="entry name" value="Spore Coat Polysaccharide Biosynthesis Protein SpsA, Chain A"/>
    <property type="match status" value="1"/>
</dbReference>
<dbReference type="PANTHER" id="PTHR22916">
    <property type="entry name" value="GLYCOSYLTRANSFERASE"/>
    <property type="match status" value="1"/>
</dbReference>
<proteinExistence type="predicted"/>
<protein>
    <submittedName>
        <fullName evidence="2">Glycosyltransferase family 2 protein</fullName>
    </submittedName>
</protein>
<dbReference type="SUPFAM" id="SSF53448">
    <property type="entry name" value="Nucleotide-diphospho-sugar transferases"/>
    <property type="match status" value="1"/>
</dbReference>
<dbReference type="AlphaFoldDB" id="A0AAW4U622"/>
<dbReference type="Proteomes" id="UP001197684">
    <property type="component" value="Unassembled WGS sequence"/>
</dbReference>
<dbReference type="PANTHER" id="PTHR22916:SF3">
    <property type="entry name" value="UDP-GLCNAC:BETAGAL BETA-1,3-N-ACETYLGLUCOSAMINYLTRANSFERASE-LIKE PROTEIN 1"/>
    <property type="match status" value="1"/>
</dbReference>
<reference evidence="2" key="1">
    <citation type="submission" date="2021-10" db="EMBL/GenBank/DDBJ databases">
        <title>Collection of gut derived symbiotic bacterial strains cultured from healthy donors.</title>
        <authorList>
            <person name="Lin H."/>
            <person name="Littmann E."/>
            <person name="Kohout C."/>
            <person name="Pamer E.G."/>
        </authorList>
    </citation>
    <scope>NUCLEOTIDE SEQUENCE</scope>
    <source>
        <strain evidence="2">DFI.9.42</strain>
    </source>
</reference>
<evidence type="ECO:0000313" key="2">
    <source>
        <dbReference type="EMBL" id="MCB6937225.1"/>
    </source>
</evidence>
<dbReference type="RefSeq" id="WP_306780468.1">
    <property type="nucleotide sequence ID" value="NZ_JAJCJK010000002.1"/>
</dbReference>
<dbReference type="InterPro" id="IPR029044">
    <property type="entry name" value="Nucleotide-diphossugar_trans"/>
</dbReference>
<dbReference type="CDD" id="cd04196">
    <property type="entry name" value="GT_2_like_d"/>
    <property type="match status" value="1"/>
</dbReference>
<evidence type="ECO:0000313" key="3">
    <source>
        <dbReference type="Proteomes" id="UP001197684"/>
    </source>
</evidence>